<feature type="region of interest" description="Disordered" evidence="1">
    <location>
        <begin position="1"/>
        <end position="43"/>
    </location>
</feature>
<reference evidence="2" key="1">
    <citation type="submission" date="2023-04" db="EMBL/GenBank/DDBJ databases">
        <title>Genomic characterization of faba bean (Vicia faba) microsymbionts in Mexican soils.</title>
        <authorList>
            <person name="Rivera Orduna F.N."/>
            <person name="Guevara-Luna J."/>
            <person name="Yan J."/>
            <person name="Arroyo-Herrera I."/>
            <person name="Li Y."/>
            <person name="Vasquez-Murrieta M.S."/>
            <person name="Wang E.T."/>
        </authorList>
    </citation>
    <scope>NUCLEOTIDE SEQUENCE</scope>
    <source>
        <strain evidence="2">CH26</strain>
    </source>
</reference>
<feature type="compositionally biased region" description="Low complexity" evidence="1">
    <location>
        <begin position="34"/>
        <end position="43"/>
    </location>
</feature>
<evidence type="ECO:0000256" key="1">
    <source>
        <dbReference type="SAM" id="MobiDB-lite"/>
    </source>
</evidence>
<sequence>MQAPATTQPTIPQHVVDQMENEWRQIRPERENPRPAQQPQQQR</sequence>
<accession>A0AAJ2GWP6</accession>
<gene>
    <name evidence="2" type="ORF">RJJ65_22435</name>
</gene>
<dbReference type="EMBL" id="JAVLSF010000014">
    <property type="protein sequence ID" value="MDR9775360.1"/>
    <property type="molecule type" value="Genomic_DNA"/>
</dbReference>
<dbReference type="RefSeq" id="WP_003569364.1">
    <property type="nucleotide sequence ID" value="NZ_CP054027.1"/>
</dbReference>
<proteinExistence type="predicted"/>
<evidence type="ECO:0000313" key="2">
    <source>
        <dbReference type="EMBL" id="MDR9775360.1"/>
    </source>
</evidence>
<comment type="caution">
    <text evidence="2">The sequence shown here is derived from an EMBL/GenBank/DDBJ whole genome shotgun (WGS) entry which is preliminary data.</text>
</comment>
<dbReference type="Proteomes" id="UP001268610">
    <property type="component" value="Unassembled WGS sequence"/>
</dbReference>
<evidence type="ECO:0000313" key="3">
    <source>
        <dbReference type="Proteomes" id="UP001268610"/>
    </source>
</evidence>
<feature type="compositionally biased region" description="Polar residues" evidence="1">
    <location>
        <begin position="1"/>
        <end position="11"/>
    </location>
</feature>
<feature type="compositionally biased region" description="Basic and acidic residues" evidence="1">
    <location>
        <begin position="21"/>
        <end position="33"/>
    </location>
</feature>
<organism evidence="2 3">
    <name type="scientific">Rhizobium hidalgonense</name>
    <dbReference type="NCBI Taxonomy" id="1538159"/>
    <lineage>
        <taxon>Bacteria</taxon>
        <taxon>Pseudomonadati</taxon>
        <taxon>Pseudomonadota</taxon>
        <taxon>Alphaproteobacteria</taxon>
        <taxon>Hyphomicrobiales</taxon>
        <taxon>Rhizobiaceae</taxon>
        <taxon>Rhizobium/Agrobacterium group</taxon>
        <taxon>Rhizobium</taxon>
    </lineage>
</organism>
<name>A0AAJ2GWP6_9HYPH</name>
<protein>
    <submittedName>
        <fullName evidence="2">Uncharacterized protein</fullName>
    </submittedName>
</protein>
<dbReference type="AlphaFoldDB" id="A0AAJ2GWP6"/>